<evidence type="ECO:0000313" key="4">
    <source>
        <dbReference type="Proteomes" id="UP000786811"/>
    </source>
</evidence>
<evidence type="ECO:0000259" key="2">
    <source>
        <dbReference type="SMART" id="SM00181"/>
    </source>
</evidence>
<evidence type="ECO:0000313" key="3">
    <source>
        <dbReference type="EMBL" id="CAG5078938.1"/>
    </source>
</evidence>
<feature type="domain" description="EGF-like" evidence="2">
    <location>
        <begin position="134"/>
        <end position="168"/>
    </location>
</feature>
<keyword evidence="4" id="KW-1185">Reference proteome</keyword>
<reference evidence="3" key="1">
    <citation type="submission" date="2021-04" db="EMBL/GenBank/DDBJ databases">
        <authorList>
            <person name="Chebbi M.A.C M."/>
        </authorList>
    </citation>
    <scope>NUCLEOTIDE SEQUENCE</scope>
</reference>
<dbReference type="OrthoDB" id="5912242at2759"/>
<protein>
    <submittedName>
        <fullName evidence="3">Similar to TNXB: Tenascin-X (Homo sapiens)</fullName>
    </submittedName>
</protein>
<gene>
    <name evidence="3" type="ORF">HICCMSTLAB_LOCUS2883</name>
</gene>
<feature type="chain" id="PRO_5035309924" evidence="1">
    <location>
        <begin position="22"/>
        <end position="293"/>
    </location>
</feature>
<organism evidence="3 4">
    <name type="scientific">Cotesia congregata</name>
    <name type="common">Parasitoid wasp</name>
    <name type="synonym">Apanteles congregatus</name>
    <dbReference type="NCBI Taxonomy" id="51543"/>
    <lineage>
        <taxon>Eukaryota</taxon>
        <taxon>Metazoa</taxon>
        <taxon>Ecdysozoa</taxon>
        <taxon>Arthropoda</taxon>
        <taxon>Hexapoda</taxon>
        <taxon>Insecta</taxon>
        <taxon>Pterygota</taxon>
        <taxon>Neoptera</taxon>
        <taxon>Endopterygota</taxon>
        <taxon>Hymenoptera</taxon>
        <taxon>Apocrita</taxon>
        <taxon>Ichneumonoidea</taxon>
        <taxon>Braconidae</taxon>
        <taxon>Microgastrinae</taxon>
        <taxon>Cotesia</taxon>
    </lineage>
</organism>
<comment type="caution">
    <text evidence="3">The sequence shown here is derived from an EMBL/GenBank/DDBJ whole genome shotgun (WGS) entry which is preliminary data.</text>
</comment>
<dbReference type="Proteomes" id="UP000786811">
    <property type="component" value="Unassembled WGS sequence"/>
</dbReference>
<feature type="domain" description="EGF-like" evidence="2">
    <location>
        <begin position="88"/>
        <end position="125"/>
    </location>
</feature>
<feature type="domain" description="EGF-like" evidence="2">
    <location>
        <begin position="258"/>
        <end position="290"/>
    </location>
</feature>
<dbReference type="AlphaFoldDB" id="A0A8J2H6J8"/>
<dbReference type="PANTHER" id="PTHR39069:SF1">
    <property type="entry name" value="ECDYSONE-INDUCIBLE GENE E1, ISOFORM A"/>
    <property type="match status" value="1"/>
</dbReference>
<proteinExistence type="predicted"/>
<dbReference type="EMBL" id="CAJNRD030001117">
    <property type="protein sequence ID" value="CAG5078938.1"/>
    <property type="molecule type" value="Genomic_DNA"/>
</dbReference>
<dbReference type="SMART" id="SM00181">
    <property type="entry name" value="EGF"/>
    <property type="match status" value="4"/>
</dbReference>
<feature type="signal peptide" evidence="1">
    <location>
        <begin position="1"/>
        <end position="21"/>
    </location>
</feature>
<dbReference type="InterPro" id="IPR000742">
    <property type="entry name" value="EGF"/>
</dbReference>
<evidence type="ECO:0000256" key="1">
    <source>
        <dbReference type="SAM" id="SignalP"/>
    </source>
</evidence>
<name>A0A8J2H6J8_COTCN</name>
<keyword evidence="1" id="KW-0732">Signal</keyword>
<sequence length="293" mass="32290">MYTYGIILLLVAGFLVPSVSAKTCKPDEITVYGECVTYRTEPGTSCESSFLNCQKVPNTYCNNTTKLCSCRWGYILDNKKCLPGLDNDCDDAEPDKKCKTDNSKCSDKKKCVCKDGYIQNMRDCVEKATGIDRACSSDLACTHLNNTHCFNGTCQCKPGFDKIGDTCTAGLYSPCDTKNKCKGANQECKDDHCMCNGNSFAKDRECKPFTAALEGECDHFRACETIGHAICFNKHCQCNWNYFKDDVTGKCVGGLYAMCKSDECQSPAYKCHEGKCICADGYQESVGKCVAIK</sequence>
<feature type="domain" description="EGF-like" evidence="2">
    <location>
        <begin position="45"/>
        <end position="82"/>
    </location>
</feature>
<dbReference type="PANTHER" id="PTHR39069">
    <property type="entry name" value="ECDYSONE-INDUCIBLE GENE E1, ISOFORM A"/>
    <property type="match status" value="1"/>
</dbReference>
<accession>A0A8J2H6J8</accession>